<evidence type="ECO:0000259" key="2">
    <source>
        <dbReference type="Pfam" id="PF04366"/>
    </source>
</evidence>
<dbReference type="AlphaFoldDB" id="A0A0M9VSL3"/>
<feature type="compositionally biased region" description="Acidic residues" evidence="1">
    <location>
        <begin position="526"/>
        <end position="541"/>
    </location>
</feature>
<sequence length="946" mass="102470">MQRVSAFLPTWERRNSTANKTNAATPNSPSTPRTSPSAPPSPSTAPPTTTVTSEDDDAGASATATSAISAITTQHFSAAHKNSISSISSSTNGLFRWSHRSTASTKIDTFGCGLDCSRAQREKFWPATLDLECDKAARILKSFCVDGFLAPIDHDDLVPPSSPTSDAPPPTPARVRGRIPKRIIQNAAGIAVFSCMRSGLWMTGCGGSGILIARKSDGTWSPPSGIMLHIPTMSFVIGVDIYDCVLVVSSYGALEAVTMGRVNLGNEVELRSGQTVPLDSDETEVIWRGLGDSLQTYTQARGQQQNVDMTGCILTERSNENERFYYADVTQMEILSGSVAREVEETTPLFEIIKMAEGRTDFDQSVVDKISAEPTPSDTDIIPPPAAATAAVAVAPASPQKPFGIVKQDDPDPFGVLALEMAGLEIREAGSRMRPTSSMIDIKLTPLDPIFSKFGGRQSLTTLPSRSDRGSIISARTMRSQLTDAGTQTDGGIMPEIVTSLDSGDEASLRICPAEATESVQRQEQEVEEQEEEEEEEEEEQQQQQQQQQLDGQEIDLAIDEKTTAQDRQGEEVKTPEAEQVDIHVGASDAIDEMDCGPAPVCPPLNPARLSARSIKVIPVKKEEEEEEGEEEEEVEIVQAVAVNCRQSRVLVAKSEVDDEDDTNDADDEDDVNEEEREGDRDGEEADEDYEEDDEDGDEDDEEEEEEEEEEVVVFEVAAVQPARTQAVASRMIQARGNVVTIAKRVPPPLPKRSPARMSRVSKPEFGDRSSLRLSTNEAEWGLRRGSTDSTAQGSDSGDQSVVKVEIMESTPGGAEDRRSRGESPAELELDHEEASNGEANTGDESLLSEPHLEGAENSDSASASNKKHTSSIYTGITEDRWSCDGSSVTTPVSERRFSMNEDRAGEDITPTISKRLSTGVEKPAVRGSLSSLHEVMKHNSVVATE</sequence>
<organism evidence="3 4">
    <name type="scientific">Escovopsis weberi</name>
    <dbReference type="NCBI Taxonomy" id="150374"/>
    <lineage>
        <taxon>Eukaryota</taxon>
        <taxon>Fungi</taxon>
        <taxon>Dikarya</taxon>
        <taxon>Ascomycota</taxon>
        <taxon>Pezizomycotina</taxon>
        <taxon>Sordariomycetes</taxon>
        <taxon>Hypocreomycetidae</taxon>
        <taxon>Hypocreales</taxon>
        <taxon>Hypocreaceae</taxon>
        <taxon>Escovopsis</taxon>
    </lineage>
</organism>
<feature type="compositionally biased region" description="Low complexity" evidence="1">
    <location>
        <begin position="23"/>
        <end position="36"/>
    </location>
</feature>
<evidence type="ECO:0000313" key="3">
    <source>
        <dbReference type="EMBL" id="KOS17825.1"/>
    </source>
</evidence>
<keyword evidence="4" id="KW-1185">Reference proteome</keyword>
<proteinExistence type="predicted"/>
<dbReference type="EMBL" id="LGSR01000022">
    <property type="protein sequence ID" value="KOS17825.1"/>
    <property type="molecule type" value="Genomic_DNA"/>
</dbReference>
<feature type="compositionally biased region" description="Basic and acidic residues" evidence="1">
    <location>
        <begin position="894"/>
        <end position="907"/>
    </location>
</feature>
<feature type="region of interest" description="Disordered" evidence="1">
    <location>
        <begin position="516"/>
        <end position="586"/>
    </location>
</feature>
<gene>
    <name evidence="3" type="ORF">ESCO_003039</name>
</gene>
<feature type="compositionally biased region" description="Basic and acidic residues" evidence="1">
    <location>
        <begin position="559"/>
        <end position="577"/>
    </location>
</feature>
<feature type="region of interest" description="Disordered" evidence="1">
    <location>
        <begin position="1"/>
        <end position="60"/>
    </location>
</feature>
<feature type="domain" description="Ysc84 actin-binding" evidence="2">
    <location>
        <begin position="232"/>
        <end position="355"/>
    </location>
</feature>
<dbReference type="CDD" id="cd11524">
    <property type="entry name" value="SYLF"/>
    <property type="match status" value="1"/>
</dbReference>
<dbReference type="Pfam" id="PF04366">
    <property type="entry name" value="Ysc84"/>
    <property type="match status" value="1"/>
</dbReference>
<accession>A0A0M9VSL3</accession>
<dbReference type="Proteomes" id="UP000053831">
    <property type="component" value="Unassembled WGS sequence"/>
</dbReference>
<feature type="region of interest" description="Disordered" evidence="1">
    <location>
        <begin position="743"/>
        <end position="925"/>
    </location>
</feature>
<feature type="compositionally biased region" description="Basic and acidic residues" evidence="1">
    <location>
        <begin position="815"/>
        <end position="824"/>
    </location>
</feature>
<reference evidence="3 4" key="1">
    <citation type="submission" date="2015-07" db="EMBL/GenBank/DDBJ databases">
        <title>The genome of the fungus Escovopsis weberi, a specialized disease agent of ant agriculture.</title>
        <authorList>
            <person name="de Man T.J."/>
            <person name="Stajich J.E."/>
            <person name="Kubicek C.P."/>
            <person name="Chenthamara K."/>
            <person name="Atanasova L."/>
            <person name="Druzhinina I.S."/>
            <person name="Birnbaum S."/>
            <person name="Barribeau S.M."/>
            <person name="Teiling C."/>
            <person name="Suen G."/>
            <person name="Currie C."/>
            <person name="Gerardo N.M."/>
        </authorList>
    </citation>
    <scope>NUCLEOTIDE SEQUENCE [LARGE SCALE GENOMIC DNA]</scope>
</reference>
<feature type="compositionally biased region" description="Polar residues" evidence="1">
    <location>
        <begin position="858"/>
        <end position="875"/>
    </location>
</feature>
<name>A0A0M9VSL3_ESCWE</name>
<feature type="region of interest" description="Disordered" evidence="1">
    <location>
        <begin position="456"/>
        <end position="504"/>
    </location>
</feature>
<dbReference type="InterPro" id="IPR051702">
    <property type="entry name" value="SH3_domain_YSC84-like"/>
</dbReference>
<comment type="caution">
    <text evidence="3">The sequence shown here is derived from an EMBL/GenBank/DDBJ whole genome shotgun (WGS) entry which is preliminary data.</text>
</comment>
<protein>
    <submittedName>
        <fullName evidence="3">SH3 domain-containing protein</fullName>
    </submittedName>
</protein>
<feature type="region of interest" description="Disordered" evidence="1">
    <location>
        <begin position="649"/>
        <end position="718"/>
    </location>
</feature>
<dbReference type="PANTHER" id="PTHR15629:SF8">
    <property type="entry name" value="DUF500 DOMAIN PROTEIN (AFU_ORTHOLOGUE AFUA_5G07310)"/>
    <property type="match status" value="1"/>
</dbReference>
<feature type="compositionally biased region" description="Polar residues" evidence="1">
    <location>
        <begin position="788"/>
        <end position="800"/>
    </location>
</feature>
<evidence type="ECO:0000313" key="4">
    <source>
        <dbReference type="Proteomes" id="UP000053831"/>
    </source>
</evidence>
<dbReference type="GO" id="GO:0035091">
    <property type="term" value="F:phosphatidylinositol binding"/>
    <property type="evidence" value="ECO:0007669"/>
    <property type="project" value="TreeGrafter"/>
</dbReference>
<dbReference type="InterPro" id="IPR007461">
    <property type="entry name" value="Ysc84_actin-binding"/>
</dbReference>
<dbReference type="STRING" id="150374.A0A0M9VSL3"/>
<feature type="compositionally biased region" description="Polar residues" evidence="1">
    <location>
        <begin position="477"/>
        <end position="490"/>
    </location>
</feature>
<dbReference type="PANTHER" id="PTHR15629">
    <property type="entry name" value="SH3YL1 PROTEIN"/>
    <property type="match status" value="1"/>
</dbReference>
<feature type="compositionally biased region" description="Basic and acidic residues" evidence="1">
    <location>
        <begin position="762"/>
        <end position="771"/>
    </location>
</feature>
<evidence type="ECO:0000256" key="1">
    <source>
        <dbReference type="SAM" id="MobiDB-lite"/>
    </source>
</evidence>
<dbReference type="OrthoDB" id="443981at2759"/>
<feature type="compositionally biased region" description="Acidic residues" evidence="1">
    <location>
        <begin position="657"/>
        <end position="713"/>
    </location>
</feature>